<dbReference type="Pfam" id="PF00096">
    <property type="entry name" value="zf-C2H2"/>
    <property type="match status" value="1"/>
</dbReference>
<reference evidence="2 3" key="1">
    <citation type="submission" date="2017-04" db="EMBL/GenBank/DDBJ databases">
        <title>Genome Sequence of the Model Brown-Rot Fungus Postia placenta SB12.</title>
        <authorList>
            <consortium name="DOE Joint Genome Institute"/>
            <person name="Gaskell J."/>
            <person name="Kersten P."/>
            <person name="Larrondo L.F."/>
            <person name="Canessa P."/>
            <person name="Martinez D."/>
            <person name="Hibbett D."/>
            <person name="Schmoll M."/>
            <person name="Kubicek C.P."/>
            <person name="Martinez A.T."/>
            <person name="Yadav J."/>
            <person name="Master E."/>
            <person name="Magnuson J.K."/>
            <person name="James T."/>
            <person name="Yaver D."/>
            <person name="Berka R."/>
            <person name="Labutti K."/>
            <person name="Lipzen A."/>
            <person name="Aerts A."/>
            <person name="Barry K."/>
            <person name="Henrissat B."/>
            <person name="Blanchette R."/>
            <person name="Grigoriev I."/>
            <person name="Cullen D."/>
        </authorList>
    </citation>
    <scope>NUCLEOTIDE SEQUENCE [LARGE SCALE GENOMIC DNA]</scope>
    <source>
        <strain evidence="2 3">MAD-698-R-SB12</strain>
    </source>
</reference>
<protein>
    <recommendedName>
        <fullName evidence="1">C2H2-type domain-containing protein</fullName>
    </recommendedName>
</protein>
<dbReference type="InterPro" id="IPR013087">
    <property type="entry name" value="Znf_C2H2_type"/>
</dbReference>
<gene>
    <name evidence="2" type="ORF">POSPLADRAFT_1149540</name>
</gene>
<evidence type="ECO:0000313" key="3">
    <source>
        <dbReference type="Proteomes" id="UP000194127"/>
    </source>
</evidence>
<dbReference type="STRING" id="670580.A0A1X6MUQ1"/>
<evidence type="ECO:0000313" key="2">
    <source>
        <dbReference type="EMBL" id="OSX60059.1"/>
    </source>
</evidence>
<dbReference type="OrthoDB" id="2782214at2759"/>
<dbReference type="RefSeq" id="XP_024336853.1">
    <property type="nucleotide sequence ID" value="XM_024486317.1"/>
</dbReference>
<feature type="domain" description="C2H2-type" evidence="1">
    <location>
        <begin position="80"/>
        <end position="99"/>
    </location>
</feature>
<proteinExistence type="predicted"/>
<dbReference type="EMBL" id="KZ110601">
    <property type="protein sequence ID" value="OSX60059.1"/>
    <property type="molecule type" value="Genomic_DNA"/>
</dbReference>
<name>A0A1X6MUQ1_9APHY</name>
<dbReference type="AlphaFoldDB" id="A0A1X6MUQ1"/>
<evidence type="ECO:0000259" key="1">
    <source>
        <dbReference type="Pfam" id="PF00096"/>
    </source>
</evidence>
<dbReference type="GeneID" id="36331266"/>
<sequence length="112" mass="12227">MSSTNVQCCWGHTPCNVSLDDISAAGINKHLKTYHFANWHPRDRATCQWQTDDGTCASEMYCGNLGKHVAAVHLLVMQRECPYCGEVFARSDALSRHIHSYCSAAGNAAPAG</sequence>
<organism evidence="2 3">
    <name type="scientific">Postia placenta MAD-698-R-SB12</name>
    <dbReference type="NCBI Taxonomy" id="670580"/>
    <lineage>
        <taxon>Eukaryota</taxon>
        <taxon>Fungi</taxon>
        <taxon>Dikarya</taxon>
        <taxon>Basidiomycota</taxon>
        <taxon>Agaricomycotina</taxon>
        <taxon>Agaricomycetes</taxon>
        <taxon>Polyporales</taxon>
        <taxon>Adustoporiaceae</taxon>
        <taxon>Rhodonia</taxon>
    </lineage>
</organism>
<keyword evidence="3" id="KW-1185">Reference proteome</keyword>
<dbReference type="Proteomes" id="UP000194127">
    <property type="component" value="Unassembled WGS sequence"/>
</dbReference>
<accession>A0A1X6MUQ1</accession>